<dbReference type="KEGG" id="rhl:LPU83_2024"/>
<evidence type="ECO:0000256" key="1">
    <source>
        <dbReference type="SAM" id="MobiDB-lite"/>
    </source>
</evidence>
<evidence type="ECO:0000313" key="2">
    <source>
        <dbReference type="EMBL" id="CDM57681.1"/>
    </source>
</evidence>
<name>W6RTP2_9HYPH</name>
<feature type="region of interest" description="Disordered" evidence="1">
    <location>
        <begin position="1"/>
        <end position="20"/>
    </location>
</feature>
<feature type="region of interest" description="Disordered" evidence="1">
    <location>
        <begin position="671"/>
        <end position="728"/>
    </location>
</feature>
<reference evidence="2" key="1">
    <citation type="submission" date="2013-11" db="EMBL/GenBank/DDBJ databases">
        <title>Draft genome sequence of the broad-host-range Rhizobium sp. LPU83 strain, a member of the low-genetic diversity Oregon-like Rhizobium sp. group.</title>
        <authorList>
            <person name="Wibberg D."/>
            <person name="Puehler A."/>
            <person name="Schlueter A."/>
        </authorList>
    </citation>
    <scope>NUCLEOTIDE SEQUENCE [LARGE SCALE GENOMIC DNA]</scope>
    <source>
        <strain evidence="2">LPU83</strain>
    </source>
</reference>
<dbReference type="Proteomes" id="UP000019443">
    <property type="component" value="Chromosome"/>
</dbReference>
<feature type="compositionally biased region" description="Low complexity" evidence="1">
    <location>
        <begin position="515"/>
        <end position="537"/>
    </location>
</feature>
<dbReference type="PATRIC" id="fig|348824.6.peg.2182"/>
<protein>
    <submittedName>
        <fullName evidence="2">Conserved protein</fullName>
    </submittedName>
</protein>
<dbReference type="eggNOG" id="COG3266">
    <property type="taxonomic scope" value="Bacteria"/>
</dbReference>
<dbReference type="eggNOG" id="COG0741">
    <property type="taxonomic scope" value="Bacteria"/>
</dbReference>
<dbReference type="EMBL" id="HG916852">
    <property type="protein sequence ID" value="CDM57681.1"/>
    <property type="molecule type" value="Genomic_DNA"/>
</dbReference>
<dbReference type="PANTHER" id="PTHR48125:SF12">
    <property type="entry name" value="AT HOOK TRANSCRIPTION FACTOR FAMILY-RELATED"/>
    <property type="match status" value="1"/>
</dbReference>
<feature type="compositionally biased region" description="Polar residues" evidence="1">
    <location>
        <begin position="10"/>
        <end position="19"/>
    </location>
</feature>
<organism evidence="2 3">
    <name type="scientific">Rhizobium favelukesii</name>
    <dbReference type="NCBI Taxonomy" id="348824"/>
    <lineage>
        <taxon>Bacteria</taxon>
        <taxon>Pseudomonadati</taxon>
        <taxon>Pseudomonadota</taxon>
        <taxon>Alphaproteobacteria</taxon>
        <taxon>Hyphomicrobiales</taxon>
        <taxon>Rhizobiaceae</taxon>
        <taxon>Rhizobium/Agrobacterium group</taxon>
        <taxon>Rhizobium</taxon>
    </lineage>
</organism>
<gene>
    <name evidence="2" type="ORF">LPU83_2024</name>
</gene>
<evidence type="ECO:0000313" key="3">
    <source>
        <dbReference type="Proteomes" id="UP000019443"/>
    </source>
</evidence>
<feature type="region of interest" description="Disordered" evidence="1">
    <location>
        <begin position="498"/>
        <end position="552"/>
    </location>
</feature>
<dbReference type="AlphaFoldDB" id="W6RTP2"/>
<keyword evidence="3" id="KW-1185">Reference proteome</keyword>
<feature type="region of interest" description="Disordered" evidence="1">
    <location>
        <begin position="263"/>
        <end position="304"/>
    </location>
</feature>
<dbReference type="HOGENOM" id="CLU_380294_0_0_5"/>
<sequence length="728" mass="76907">MAVPSFLFGGSTNETPQSIKQKRDLVRAIMGASSAPRNIGEGLNALGDGIVANVLDRRANKAEEAGQSAANSLFNSILGGSSAPTPGGSAMPAVSSSSAGGPSSYRDAIASIESAGSGDYSAVGPTSPKLGRALGRYQVMEANIGPWSKEALGREVTPDEFLANPQLQDAIFDKKFGGYVQQYGPQGAAQAWFAGPGGVGKLDRKDSLGTSVAAYGDKFNRAVGGDQVASLDPSVGMPQQPAQKPYVDPQVTTAYAQPAPVANTPAAQAIQQQAPALAPPTTVATPPSPPQQSMQPQAPQPVQVAQNSPFGGVDPRLLQAIQNPWLNEGQKAAVQLLIQQQQRQAEQSAEQETWKAREDYKLNSQRADPAYKLEQDYKQAQLDALKAKTGKRANVTNLGDGWLYDNDKGEAFRPQDEVDRPGGGFRFGGNSVEAQALNGLIDSRQITADQAQQLGAGKTITDPSTGAMMFLTPQGIFKQQGQQQPAPQQQSVDLFGENAQQPPQGVDLFGPSSGAPSAQTPPVAPTAQQQSPAPQATDAVSSNNAGIIPLTGGKPQKLLSEAERKNQSLFSVIKPELKTVEDNYDALSELGNQAYSKLPFSEFATTPEYQKAANSLQTIVSSYLYSVSGATATPEEVRKQTDILTPRPGESKESIDNKKRRVRTMVNAVAQAGSLPPLDEPQAVAPVAAQTENPLPPTPKPQGQRPRAMNPKTGETIEFDGTNWVPVQ</sequence>
<proteinExistence type="predicted"/>
<accession>W6RTP2</accession>
<dbReference type="PANTHER" id="PTHR48125">
    <property type="entry name" value="LP07818P1"/>
    <property type="match status" value="1"/>
</dbReference>